<organism evidence="17 18">
    <name type="scientific">Marinifilum flexuosum</name>
    <dbReference type="NCBI Taxonomy" id="1117708"/>
    <lineage>
        <taxon>Bacteria</taxon>
        <taxon>Pseudomonadati</taxon>
        <taxon>Bacteroidota</taxon>
        <taxon>Bacteroidia</taxon>
        <taxon>Marinilabiliales</taxon>
        <taxon>Marinifilaceae</taxon>
    </lineage>
</organism>
<dbReference type="GO" id="GO:0009279">
    <property type="term" value="C:cell outer membrane"/>
    <property type="evidence" value="ECO:0007669"/>
    <property type="project" value="UniProtKB-SubCell"/>
</dbReference>
<evidence type="ECO:0000256" key="1">
    <source>
        <dbReference type="ARBA" id="ARBA00004571"/>
    </source>
</evidence>
<reference evidence="17 18" key="1">
    <citation type="submission" date="2018-09" db="EMBL/GenBank/DDBJ databases">
        <title>Genomic Encyclopedia of Archaeal and Bacterial Type Strains, Phase II (KMG-II): from individual species to whole genera.</title>
        <authorList>
            <person name="Goeker M."/>
        </authorList>
    </citation>
    <scope>NUCLEOTIDE SEQUENCE [LARGE SCALE GENOMIC DNA]</scope>
    <source>
        <strain evidence="17 18">DSM 21950</strain>
    </source>
</reference>
<dbReference type="PANTHER" id="PTHR33619:SF3">
    <property type="entry name" value="POLYSACCHARIDE EXPORT PROTEIN GFCE-RELATED"/>
    <property type="match status" value="1"/>
</dbReference>
<feature type="domain" description="SLBB" evidence="16">
    <location>
        <begin position="163"/>
        <end position="242"/>
    </location>
</feature>
<name>A0A419X2M9_9BACT</name>
<dbReference type="Pfam" id="PF02563">
    <property type="entry name" value="Poly_export"/>
    <property type="match status" value="1"/>
</dbReference>
<evidence type="ECO:0000313" key="17">
    <source>
        <dbReference type="EMBL" id="RKE01953.1"/>
    </source>
</evidence>
<keyword evidence="18" id="KW-1185">Reference proteome</keyword>
<evidence type="ECO:0000256" key="11">
    <source>
        <dbReference type="ARBA" id="ARBA00023136"/>
    </source>
</evidence>
<dbReference type="GO" id="GO:0006811">
    <property type="term" value="P:monoatomic ion transport"/>
    <property type="evidence" value="ECO:0007669"/>
    <property type="project" value="UniProtKB-KW"/>
</dbReference>
<feature type="domain" description="Polysaccharide export protein N-terminal" evidence="15">
    <location>
        <begin position="57"/>
        <end position="159"/>
    </location>
</feature>
<comment type="subcellular location">
    <subcellularLocation>
        <location evidence="1">Cell outer membrane</location>
        <topology evidence="1">Multi-pass membrane protein</topology>
    </subcellularLocation>
</comment>
<keyword evidence="5" id="KW-0762">Sugar transport</keyword>
<accession>A0A419X2M9</accession>
<evidence type="ECO:0000256" key="4">
    <source>
        <dbReference type="ARBA" id="ARBA00022452"/>
    </source>
</evidence>
<keyword evidence="14" id="KW-0449">Lipoprotein</keyword>
<keyword evidence="6" id="KW-0812">Transmembrane</keyword>
<dbReference type="PANTHER" id="PTHR33619">
    <property type="entry name" value="POLYSACCHARIDE EXPORT PROTEIN GFCE-RELATED"/>
    <property type="match status" value="1"/>
</dbReference>
<evidence type="ECO:0000256" key="5">
    <source>
        <dbReference type="ARBA" id="ARBA00022597"/>
    </source>
</evidence>
<evidence type="ECO:0000256" key="3">
    <source>
        <dbReference type="ARBA" id="ARBA00022448"/>
    </source>
</evidence>
<protein>
    <submittedName>
        <fullName evidence="17">Protein involved in gliding motility EpsA</fullName>
    </submittedName>
</protein>
<keyword evidence="7" id="KW-0732">Signal</keyword>
<keyword evidence="12" id="KW-0564">Palmitate</keyword>
<evidence type="ECO:0000256" key="8">
    <source>
        <dbReference type="ARBA" id="ARBA00023047"/>
    </source>
</evidence>
<evidence type="ECO:0000259" key="16">
    <source>
        <dbReference type="Pfam" id="PF22461"/>
    </source>
</evidence>
<dbReference type="GO" id="GO:0015159">
    <property type="term" value="F:polysaccharide transmembrane transporter activity"/>
    <property type="evidence" value="ECO:0007669"/>
    <property type="project" value="InterPro"/>
</dbReference>
<keyword evidence="3" id="KW-0813">Transport</keyword>
<keyword evidence="8" id="KW-0625">Polysaccharide transport</keyword>
<evidence type="ECO:0000313" key="18">
    <source>
        <dbReference type="Proteomes" id="UP000284531"/>
    </source>
</evidence>
<evidence type="ECO:0000256" key="13">
    <source>
        <dbReference type="ARBA" id="ARBA00023237"/>
    </source>
</evidence>
<dbReference type="GO" id="GO:0046930">
    <property type="term" value="C:pore complex"/>
    <property type="evidence" value="ECO:0007669"/>
    <property type="project" value="UniProtKB-KW"/>
</dbReference>
<dbReference type="Gene3D" id="3.10.560.10">
    <property type="entry name" value="Outer membrane lipoprotein wza domain like"/>
    <property type="match status" value="1"/>
</dbReference>
<sequence length="274" mass="30831">MHAFKKIRCKNYKIKSPTIKSIYEKTSAIVIISCKTSKNLVYLNNTQDDELLVDMPESTDEYKIKVNDNLFVDIKSLSPEVNAIFNPAQGMGTQGGTQQNYGQVSGQYLNGFLVDLRGNINLPIIGFVNVLDKTLEEARIEIQSKADEYIKEATVKVKLLSFKITVMGEVKNPGVYYNYTNSLTVLEGISMANGVTDYARIKKVLVLRPTPKGSKTHRLDLTDKSFLNSKAFFLQPNDVVYVEPDKYKNVKLNSPMYSLFLSTISTLILVFNVL</sequence>
<evidence type="ECO:0000256" key="14">
    <source>
        <dbReference type="ARBA" id="ARBA00023288"/>
    </source>
</evidence>
<gene>
    <name evidence="17" type="ORF">BXY64_2028</name>
</gene>
<keyword evidence="11" id="KW-0472">Membrane</keyword>
<comment type="similarity">
    <text evidence="2">Belongs to the BexD/CtrA/VexA family.</text>
</comment>
<dbReference type="Proteomes" id="UP000284531">
    <property type="component" value="Unassembled WGS sequence"/>
</dbReference>
<dbReference type="EMBL" id="RAPQ01000009">
    <property type="protein sequence ID" value="RKE01953.1"/>
    <property type="molecule type" value="Genomic_DNA"/>
</dbReference>
<dbReference type="GO" id="GO:0015288">
    <property type="term" value="F:porin activity"/>
    <property type="evidence" value="ECO:0007669"/>
    <property type="project" value="UniProtKB-KW"/>
</dbReference>
<evidence type="ECO:0000256" key="9">
    <source>
        <dbReference type="ARBA" id="ARBA00023065"/>
    </source>
</evidence>
<comment type="caution">
    <text evidence="17">The sequence shown here is derived from an EMBL/GenBank/DDBJ whole genome shotgun (WGS) entry which is preliminary data.</text>
</comment>
<evidence type="ECO:0000256" key="10">
    <source>
        <dbReference type="ARBA" id="ARBA00023114"/>
    </source>
</evidence>
<dbReference type="InterPro" id="IPR049712">
    <property type="entry name" value="Poly_export"/>
</dbReference>
<evidence type="ECO:0000256" key="2">
    <source>
        <dbReference type="ARBA" id="ARBA00009450"/>
    </source>
</evidence>
<evidence type="ECO:0000259" key="15">
    <source>
        <dbReference type="Pfam" id="PF02563"/>
    </source>
</evidence>
<dbReference type="InterPro" id="IPR054765">
    <property type="entry name" value="SLBB_dom"/>
</dbReference>
<dbReference type="InterPro" id="IPR003715">
    <property type="entry name" value="Poly_export_N"/>
</dbReference>
<keyword evidence="4" id="KW-1134">Transmembrane beta strand</keyword>
<evidence type="ECO:0000256" key="7">
    <source>
        <dbReference type="ARBA" id="ARBA00022729"/>
    </source>
</evidence>
<keyword evidence="13" id="KW-0998">Cell outer membrane</keyword>
<evidence type="ECO:0000256" key="6">
    <source>
        <dbReference type="ARBA" id="ARBA00022692"/>
    </source>
</evidence>
<dbReference type="Gene3D" id="3.30.1950.10">
    <property type="entry name" value="wza like domain"/>
    <property type="match status" value="1"/>
</dbReference>
<keyword evidence="10" id="KW-0626">Porin</keyword>
<proteinExistence type="inferred from homology"/>
<evidence type="ECO:0000256" key="12">
    <source>
        <dbReference type="ARBA" id="ARBA00023139"/>
    </source>
</evidence>
<dbReference type="Pfam" id="PF22461">
    <property type="entry name" value="SLBB_2"/>
    <property type="match status" value="1"/>
</dbReference>
<keyword evidence="9" id="KW-0406">Ion transport</keyword>
<dbReference type="AlphaFoldDB" id="A0A419X2M9"/>